<evidence type="ECO:0000313" key="2">
    <source>
        <dbReference type="Proteomes" id="UP001208570"/>
    </source>
</evidence>
<dbReference type="Proteomes" id="UP001208570">
    <property type="component" value="Unassembled WGS sequence"/>
</dbReference>
<accession>A0AAD9IZN5</accession>
<reference evidence="1" key="1">
    <citation type="journal article" date="2023" name="Mol. Biol. Evol.">
        <title>Third-Generation Sequencing Reveals the Adaptive Role of the Epigenome in Three Deep-Sea Polychaetes.</title>
        <authorList>
            <person name="Perez M."/>
            <person name="Aroh O."/>
            <person name="Sun Y."/>
            <person name="Lan Y."/>
            <person name="Juniper S.K."/>
            <person name="Young C.R."/>
            <person name="Angers B."/>
            <person name="Qian P.Y."/>
        </authorList>
    </citation>
    <scope>NUCLEOTIDE SEQUENCE</scope>
    <source>
        <strain evidence="1">P08H-3</strain>
    </source>
</reference>
<keyword evidence="2" id="KW-1185">Reference proteome</keyword>
<proteinExistence type="predicted"/>
<feature type="non-terminal residue" evidence="1">
    <location>
        <position position="75"/>
    </location>
</feature>
<dbReference type="EMBL" id="JAODUP010000820">
    <property type="protein sequence ID" value="KAK2143689.1"/>
    <property type="molecule type" value="Genomic_DNA"/>
</dbReference>
<protein>
    <submittedName>
        <fullName evidence="1">Uncharacterized protein</fullName>
    </submittedName>
</protein>
<comment type="caution">
    <text evidence="1">The sequence shown here is derived from an EMBL/GenBank/DDBJ whole genome shotgun (WGS) entry which is preliminary data.</text>
</comment>
<sequence>MTLIGRQYNMSSMCYLTCTILTERCWCICNRTPQSRDVSLVVCWGVNFKEEDENREKKQISRFYLFYLRHGEKSL</sequence>
<organism evidence="1 2">
    <name type="scientific">Paralvinella palmiformis</name>
    <dbReference type="NCBI Taxonomy" id="53620"/>
    <lineage>
        <taxon>Eukaryota</taxon>
        <taxon>Metazoa</taxon>
        <taxon>Spiralia</taxon>
        <taxon>Lophotrochozoa</taxon>
        <taxon>Annelida</taxon>
        <taxon>Polychaeta</taxon>
        <taxon>Sedentaria</taxon>
        <taxon>Canalipalpata</taxon>
        <taxon>Terebellida</taxon>
        <taxon>Terebelliformia</taxon>
        <taxon>Alvinellidae</taxon>
        <taxon>Paralvinella</taxon>
    </lineage>
</organism>
<name>A0AAD9IZN5_9ANNE</name>
<gene>
    <name evidence="1" type="ORF">LSH36_820g00001</name>
</gene>
<dbReference type="AlphaFoldDB" id="A0AAD9IZN5"/>
<evidence type="ECO:0000313" key="1">
    <source>
        <dbReference type="EMBL" id="KAK2143689.1"/>
    </source>
</evidence>